<sequence length="313" mass="34853">MADKLAHEAELPPTASSSKKPESNQSVDIGYYLNEGLEGTERQQYHDVPSFARAIKSQADHLRAGNLIVGQYAVFSSVTSEELTKLEQNRDTNRKSLRFLYLNDVETLIVKITPSKPYELSTSDLVQMVHEKAIAMGLVRQLLDLRGATFQGVRSKKEGDSALIPRTLSLATDWPTVIFECGLSESLKRLRADASWWLENSRGAVKIVLLICVSPQQRKIHLEQWETRNILNPQPSRTDNSPLVTRRRKVHEIDITAPIVTGSALSPPVVDGAPLTLDFEKVMLRQPGNGEGNVVLTAQDLADYATIVWRSAQ</sequence>
<reference evidence="2" key="1">
    <citation type="submission" date="2015-10" db="EMBL/GenBank/DDBJ databases">
        <authorList>
            <person name="Regsiter A."/>
            <person name="william w."/>
        </authorList>
    </citation>
    <scope>NUCLEOTIDE SEQUENCE</scope>
    <source>
        <strain evidence="2">Montdore</strain>
    </source>
</reference>
<feature type="compositionally biased region" description="Polar residues" evidence="1">
    <location>
        <begin position="14"/>
        <end position="25"/>
    </location>
</feature>
<keyword evidence="3" id="KW-1185">Reference proteome</keyword>
<feature type="compositionally biased region" description="Basic and acidic residues" evidence="1">
    <location>
        <begin position="1"/>
        <end position="10"/>
    </location>
</feature>
<evidence type="ECO:0000313" key="3">
    <source>
        <dbReference type="Proteomes" id="UP001412239"/>
    </source>
</evidence>
<dbReference type="AlphaFoldDB" id="A0A292PZZ4"/>
<name>A0A292PZZ4_9PEZI</name>
<protein>
    <submittedName>
        <fullName evidence="2">Uncharacterized protein</fullName>
    </submittedName>
</protein>
<gene>
    <name evidence="2" type="ORF">GSTUAT00003217001</name>
</gene>
<dbReference type="EMBL" id="LN890986">
    <property type="protein sequence ID" value="CUS12724.1"/>
    <property type="molecule type" value="Genomic_DNA"/>
</dbReference>
<accession>A0A292PZZ4</accession>
<feature type="region of interest" description="Disordered" evidence="1">
    <location>
        <begin position="1"/>
        <end position="25"/>
    </location>
</feature>
<proteinExistence type="predicted"/>
<evidence type="ECO:0000256" key="1">
    <source>
        <dbReference type="SAM" id="MobiDB-lite"/>
    </source>
</evidence>
<evidence type="ECO:0000313" key="2">
    <source>
        <dbReference type="EMBL" id="CUS12724.1"/>
    </source>
</evidence>
<organism evidence="2 3">
    <name type="scientific">Tuber aestivum</name>
    <name type="common">summer truffle</name>
    <dbReference type="NCBI Taxonomy" id="59557"/>
    <lineage>
        <taxon>Eukaryota</taxon>
        <taxon>Fungi</taxon>
        <taxon>Dikarya</taxon>
        <taxon>Ascomycota</taxon>
        <taxon>Pezizomycotina</taxon>
        <taxon>Pezizomycetes</taxon>
        <taxon>Pezizales</taxon>
        <taxon>Tuberaceae</taxon>
        <taxon>Tuber</taxon>
    </lineage>
</organism>
<dbReference type="Proteomes" id="UP001412239">
    <property type="component" value="Unassembled WGS sequence"/>
</dbReference>